<feature type="region of interest" description="Disordered" evidence="1">
    <location>
        <begin position="427"/>
        <end position="459"/>
    </location>
</feature>
<evidence type="ECO:0000313" key="2">
    <source>
        <dbReference type="EMBL" id="EER05784.1"/>
    </source>
</evidence>
<dbReference type="RefSeq" id="XP_002773968.1">
    <property type="nucleotide sequence ID" value="XM_002773922.1"/>
</dbReference>
<evidence type="ECO:0000313" key="3">
    <source>
        <dbReference type="Proteomes" id="UP000007800"/>
    </source>
</evidence>
<accession>C5LBG3</accession>
<evidence type="ECO:0000256" key="1">
    <source>
        <dbReference type="SAM" id="MobiDB-lite"/>
    </source>
</evidence>
<feature type="region of interest" description="Disordered" evidence="1">
    <location>
        <begin position="1"/>
        <end position="39"/>
    </location>
</feature>
<dbReference type="OrthoDB" id="10611168at2759"/>
<feature type="compositionally biased region" description="Basic and acidic residues" evidence="1">
    <location>
        <begin position="1"/>
        <end position="14"/>
    </location>
</feature>
<sequence>MDLKWPELPTRTEAEGGGGGPAAAAAAAGAGGPSSHCGGDRTVLLETPRASSGEAAVASLTLWRVQSDTTAISLGGGESELDFSFRMCSLYVTPTPTGKHCTVEAGEMYVGSVLRPWVLRDLEMASKFPNSCEIESLVGHSRVTPSLKIELDLPDRSGVVENGRVIITLKRMQGGGRVDEVSALAAGMEGFVEEVAAEVALGREEVEGTEGAAVFYLLVEDCLVEGSTLDAAGLLNPPDPSIECRDVRAAITFTGEAALPSLPPNASTRTVKVHIAETALWLLDGGGSKLDQELVLPSQSSTSAGGLLKEVGFAQIAAAKGVTVMVTTPVAQDAHLRARIALDVHHLQVGLCADSLASVSSLTTWLSSSLQLQPPASPATTSDPLVSSREECEEAPPPDRAGPRLCVIEDFDDSGIPSPVTAMEPLSAVEEEEVSVWGREECGDGGGLEREGTTPLPLSSSLRRETLDCYGGVETSATWFAPMDGATIIGDHFAGTGGALRSSPSSGVTTPGSQRTVLEGLEVRVTASVIELKLFEGKDWSERPSKIPIMSTSNQIRISTRAKRATICTKLEEVLLRYDSSPGGHNREGTQIAHSRLEISILPLRLTLDQDTVHWMDTFADTVNMYVYAAMDMDAELFEEGGVEGIVVGGRMDDVGIGKSIT</sequence>
<proteinExistence type="predicted"/>
<organism evidence="3">
    <name type="scientific">Perkinsus marinus (strain ATCC 50983 / TXsc)</name>
    <dbReference type="NCBI Taxonomy" id="423536"/>
    <lineage>
        <taxon>Eukaryota</taxon>
        <taxon>Sar</taxon>
        <taxon>Alveolata</taxon>
        <taxon>Perkinsozoa</taxon>
        <taxon>Perkinsea</taxon>
        <taxon>Perkinsida</taxon>
        <taxon>Perkinsidae</taxon>
        <taxon>Perkinsus</taxon>
    </lineage>
</organism>
<protein>
    <submittedName>
        <fullName evidence="2">Uncharacterized protein</fullName>
    </submittedName>
</protein>
<dbReference type="Proteomes" id="UP000007800">
    <property type="component" value="Unassembled WGS sequence"/>
</dbReference>
<dbReference type="EMBL" id="GG680918">
    <property type="protein sequence ID" value="EER05784.1"/>
    <property type="molecule type" value="Genomic_DNA"/>
</dbReference>
<name>C5LBG3_PERM5</name>
<feature type="compositionally biased region" description="Basic and acidic residues" evidence="1">
    <location>
        <begin position="438"/>
        <end position="452"/>
    </location>
</feature>
<reference evidence="2 3" key="1">
    <citation type="submission" date="2008-07" db="EMBL/GenBank/DDBJ databases">
        <authorList>
            <person name="El-Sayed N."/>
            <person name="Caler E."/>
            <person name="Inman J."/>
            <person name="Amedeo P."/>
            <person name="Hass B."/>
            <person name="Wortman J."/>
        </authorList>
    </citation>
    <scope>NUCLEOTIDE SEQUENCE [LARGE SCALE GENOMIC DNA]</scope>
    <source>
        <strain evidence="3">ATCC 50983 / TXsc</strain>
    </source>
</reference>
<dbReference type="InParanoid" id="C5LBG3"/>
<dbReference type="AlphaFoldDB" id="C5LBG3"/>
<gene>
    <name evidence="2" type="ORF">Pmar_PMAR011833</name>
</gene>
<dbReference type="GeneID" id="9064753"/>
<keyword evidence="3" id="KW-1185">Reference proteome</keyword>
<feature type="region of interest" description="Disordered" evidence="1">
    <location>
        <begin position="370"/>
        <end position="403"/>
    </location>
</feature>